<protein>
    <submittedName>
        <fullName evidence="4">Uncharacterized protein</fullName>
    </submittedName>
</protein>
<dbReference type="GO" id="GO:0003723">
    <property type="term" value="F:RNA binding"/>
    <property type="evidence" value="ECO:0007669"/>
    <property type="project" value="InterPro"/>
</dbReference>
<dbReference type="EMBL" id="JABCRI010000020">
    <property type="protein sequence ID" value="KAF8387823.1"/>
    <property type="molecule type" value="Genomic_DNA"/>
</dbReference>
<keyword evidence="5" id="KW-1185">Reference proteome</keyword>
<feature type="region of interest" description="Disordered" evidence="3">
    <location>
        <begin position="217"/>
        <end position="251"/>
    </location>
</feature>
<comment type="similarity">
    <text evidence="1 2">Belongs to the RNase T2 family.</text>
</comment>
<accession>A0A835D283</accession>
<proteinExistence type="inferred from homology"/>
<reference evidence="4 5" key="1">
    <citation type="submission" date="2020-04" db="EMBL/GenBank/DDBJ databases">
        <title>Plant Genome Project.</title>
        <authorList>
            <person name="Zhang R.-G."/>
        </authorList>
    </citation>
    <scope>NUCLEOTIDE SEQUENCE [LARGE SCALE GENOMIC DNA]</scope>
    <source>
        <strain evidence="4">YNK0</strain>
        <tissue evidence="4">Leaf</tissue>
    </source>
</reference>
<dbReference type="GO" id="GO:0005576">
    <property type="term" value="C:extracellular region"/>
    <property type="evidence" value="ECO:0007669"/>
    <property type="project" value="TreeGrafter"/>
</dbReference>
<dbReference type="InterPro" id="IPR001568">
    <property type="entry name" value="RNase_T2-like"/>
</dbReference>
<organism evidence="4 5">
    <name type="scientific">Tetracentron sinense</name>
    <name type="common">Spur-leaf</name>
    <dbReference type="NCBI Taxonomy" id="13715"/>
    <lineage>
        <taxon>Eukaryota</taxon>
        <taxon>Viridiplantae</taxon>
        <taxon>Streptophyta</taxon>
        <taxon>Embryophyta</taxon>
        <taxon>Tracheophyta</taxon>
        <taxon>Spermatophyta</taxon>
        <taxon>Magnoliopsida</taxon>
        <taxon>Trochodendrales</taxon>
        <taxon>Trochodendraceae</taxon>
        <taxon>Tetracentron</taxon>
    </lineage>
</organism>
<dbReference type="AlphaFoldDB" id="A0A835D283"/>
<evidence type="ECO:0000313" key="5">
    <source>
        <dbReference type="Proteomes" id="UP000655225"/>
    </source>
</evidence>
<dbReference type="PANTHER" id="PTHR11240">
    <property type="entry name" value="RIBONUCLEASE T2"/>
    <property type="match status" value="1"/>
</dbReference>
<feature type="region of interest" description="Disordered" evidence="3">
    <location>
        <begin position="1"/>
        <end position="29"/>
    </location>
</feature>
<dbReference type="PANTHER" id="PTHR11240:SF57">
    <property type="entry name" value="OS09G0538000 PROTEIN"/>
    <property type="match status" value="1"/>
</dbReference>
<dbReference type="GO" id="GO:0033897">
    <property type="term" value="F:ribonuclease T2 activity"/>
    <property type="evidence" value="ECO:0007669"/>
    <property type="project" value="InterPro"/>
</dbReference>
<name>A0A835D283_TETSI</name>
<evidence type="ECO:0000256" key="3">
    <source>
        <dbReference type="SAM" id="MobiDB-lite"/>
    </source>
</evidence>
<dbReference type="GO" id="GO:0006401">
    <property type="term" value="P:RNA catabolic process"/>
    <property type="evidence" value="ECO:0007669"/>
    <property type="project" value="TreeGrafter"/>
</dbReference>
<dbReference type="Gene3D" id="3.90.730.10">
    <property type="entry name" value="Ribonuclease T2-like"/>
    <property type="match status" value="1"/>
</dbReference>
<gene>
    <name evidence="4" type="ORF">HHK36_026484</name>
</gene>
<dbReference type="Pfam" id="PF00445">
    <property type="entry name" value="Ribonuclease_T2"/>
    <property type="match status" value="1"/>
</dbReference>
<dbReference type="SUPFAM" id="SSF55895">
    <property type="entry name" value="Ribonuclease Rh-like"/>
    <property type="match status" value="1"/>
</dbReference>
<sequence>MTQAKGIPTEFHPINCQKVSDGNPGDSQRAEDWGLMLAPQVLSEGLRGSSDEIEGDGCLNIDTNLGSSVVCEQIQENVEEFNFSKPIREENSESLEDLISTRLRKLKGRFDCALLACSYAPSGSITSYQRDVRQHTSPLVEPAPGNPNVDGVCLEACEEGHDSFRLLVFGPHSPTSLFSPDFEPIGCDDRAPNGSVGSVGEKGFGCDLVDSCSSMSRKKKKKKKKKKLMTRKKCPDKAAEPSAGGLLEDRFGGLEDERVPLEDASVENVIADPKSEGEDFVPLNPRLSGYRSPSPLLSHHKPRIPQKVGDYVSPCDKDPCLRWYGEISQWPAGICKETQGLKCCKPLTGEPAQEDFNLKGLYPSDKSGIYITGCNSCPFYPNEVLSHPALFLARPSPLSILIFFFFFACAGITPTEKHEQDYSVTKIKEAIKTETKVNAYIECSSRVLSDYELLNIYFCIDKDATTIIECPVAPPGSPFNCPGYIEFSTYKFKDTDANPIRMSVPQ</sequence>
<evidence type="ECO:0000256" key="2">
    <source>
        <dbReference type="RuleBase" id="RU004328"/>
    </source>
</evidence>
<feature type="compositionally biased region" description="Basic residues" evidence="3">
    <location>
        <begin position="217"/>
        <end position="232"/>
    </location>
</feature>
<comment type="caution">
    <text evidence="4">The sequence shown here is derived from an EMBL/GenBank/DDBJ whole genome shotgun (WGS) entry which is preliminary data.</text>
</comment>
<evidence type="ECO:0000313" key="4">
    <source>
        <dbReference type="EMBL" id="KAF8387823.1"/>
    </source>
</evidence>
<evidence type="ECO:0000256" key="1">
    <source>
        <dbReference type="ARBA" id="ARBA00007469"/>
    </source>
</evidence>
<dbReference type="Proteomes" id="UP000655225">
    <property type="component" value="Unassembled WGS sequence"/>
</dbReference>
<dbReference type="OrthoDB" id="435754at2759"/>
<dbReference type="InterPro" id="IPR036430">
    <property type="entry name" value="RNase_T2-like_sf"/>
</dbReference>